<feature type="site" description="Transition state stabilizer" evidence="9">
    <location>
        <position position="8"/>
    </location>
</feature>
<keyword evidence="3 9" id="KW-0028">Amino-acid biosynthesis</keyword>
<evidence type="ECO:0000256" key="5">
    <source>
        <dbReference type="ARBA" id="ARBA00022741"/>
    </source>
</evidence>
<dbReference type="EC" id="2.7.2.8" evidence="9"/>
<dbReference type="InterPro" id="IPR037528">
    <property type="entry name" value="ArgB"/>
</dbReference>
<evidence type="ECO:0000259" key="10">
    <source>
        <dbReference type="Pfam" id="PF00696"/>
    </source>
</evidence>
<proteinExistence type="inferred from homology"/>
<dbReference type="InterPro" id="IPR036393">
    <property type="entry name" value="AceGlu_kinase-like_sf"/>
</dbReference>
<keyword evidence="4 9" id="KW-0808">Transferase</keyword>
<keyword evidence="12" id="KW-1185">Reference proteome</keyword>
<comment type="caution">
    <text evidence="11">The sequence shown here is derived from an EMBL/GenBank/DDBJ whole genome shotgun (WGS) entry which is preliminary data.</text>
</comment>
<dbReference type="InterPro" id="IPR001048">
    <property type="entry name" value="Asp/Glu/Uridylate_kinase"/>
</dbReference>
<evidence type="ECO:0000256" key="3">
    <source>
        <dbReference type="ARBA" id="ARBA00022605"/>
    </source>
</evidence>
<dbReference type="PIRSF" id="PIRSF000728">
    <property type="entry name" value="NAGK"/>
    <property type="match status" value="1"/>
</dbReference>
<evidence type="ECO:0000313" key="12">
    <source>
        <dbReference type="Proteomes" id="UP001597512"/>
    </source>
</evidence>
<dbReference type="Proteomes" id="UP001597512">
    <property type="component" value="Unassembled WGS sequence"/>
</dbReference>
<feature type="domain" description="Aspartate/glutamate/uridylate kinase" evidence="10">
    <location>
        <begin position="4"/>
        <end position="241"/>
    </location>
</feature>
<evidence type="ECO:0000313" key="11">
    <source>
        <dbReference type="EMBL" id="MFD2933582.1"/>
    </source>
</evidence>
<evidence type="ECO:0000256" key="6">
    <source>
        <dbReference type="ARBA" id="ARBA00022777"/>
    </source>
</evidence>
<reference evidence="12" key="1">
    <citation type="journal article" date="2019" name="Int. J. Syst. Evol. Microbiol.">
        <title>The Global Catalogue of Microorganisms (GCM) 10K type strain sequencing project: providing services to taxonomists for standard genome sequencing and annotation.</title>
        <authorList>
            <consortium name="The Broad Institute Genomics Platform"/>
            <consortium name="The Broad Institute Genome Sequencing Center for Infectious Disease"/>
            <person name="Wu L."/>
            <person name="Ma J."/>
        </authorList>
    </citation>
    <scope>NUCLEOTIDE SEQUENCE [LARGE SCALE GENOMIC DNA]</scope>
    <source>
        <strain evidence="12">KCTC 52490</strain>
    </source>
</reference>
<feature type="binding site" evidence="9">
    <location>
        <position position="157"/>
    </location>
    <ligand>
        <name>substrate</name>
    </ligand>
</feature>
<dbReference type="RefSeq" id="WP_381498062.1">
    <property type="nucleotide sequence ID" value="NZ_JBHUOM010000002.1"/>
</dbReference>
<feature type="binding site" evidence="9">
    <location>
        <begin position="40"/>
        <end position="41"/>
    </location>
    <ligand>
        <name>substrate</name>
    </ligand>
</feature>
<evidence type="ECO:0000256" key="4">
    <source>
        <dbReference type="ARBA" id="ARBA00022679"/>
    </source>
</evidence>
<dbReference type="Gene3D" id="3.40.1160.10">
    <property type="entry name" value="Acetylglutamate kinase-like"/>
    <property type="match status" value="1"/>
</dbReference>
<accession>A0ABW6AGF0</accession>
<evidence type="ECO:0000256" key="1">
    <source>
        <dbReference type="ARBA" id="ARBA00004828"/>
    </source>
</evidence>
<gene>
    <name evidence="9 11" type="primary">argB</name>
    <name evidence="11" type="ORF">ACFS25_07290</name>
</gene>
<dbReference type="NCBIfam" id="TIGR00761">
    <property type="entry name" value="argB"/>
    <property type="match status" value="1"/>
</dbReference>
<dbReference type="SUPFAM" id="SSF53633">
    <property type="entry name" value="Carbamate kinase-like"/>
    <property type="match status" value="1"/>
</dbReference>
<feature type="site" description="Transition state stabilizer" evidence="9">
    <location>
        <position position="223"/>
    </location>
</feature>
<comment type="function">
    <text evidence="9">Catalyzes the ATP-dependent phosphorylation of N-acetyl-L-glutamate.</text>
</comment>
<dbReference type="PANTHER" id="PTHR23342">
    <property type="entry name" value="N-ACETYLGLUTAMATE SYNTHASE"/>
    <property type="match status" value="1"/>
</dbReference>
<keyword evidence="9" id="KW-0963">Cytoplasm</keyword>
<evidence type="ECO:0000256" key="8">
    <source>
        <dbReference type="ARBA" id="ARBA00048141"/>
    </source>
</evidence>
<comment type="catalytic activity">
    <reaction evidence="8 9">
        <text>N-acetyl-L-glutamate + ATP = N-acetyl-L-glutamyl 5-phosphate + ADP</text>
        <dbReference type="Rhea" id="RHEA:14629"/>
        <dbReference type="ChEBI" id="CHEBI:30616"/>
        <dbReference type="ChEBI" id="CHEBI:44337"/>
        <dbReference type="ChEBI" id="CHEBI:57936"/>
        <dbReference type="ChEBI" id="CHEBI:456216"/>
        <dbReference type="EC" id="2.7.2.8"/>
    </reaction>
</comment>
<comment type="pathway">
    <text evidence="1 9">Amino-acid biosynthesis; L-arginine biosynthesis; N(2)-acetyl-L-ornithine from L-glutamate: step 2/4.</text>
</comment>
<dbReference type="HAMAP" id="MF_00082">
    <property type="entry name" value="ArgB"/>
    <property type="match status" value="1"/>
</dbReference>
<keyword evidence="2 9" id="KW-0055">Arginine biosynthesis</keyword>
<dbReference type="PANTHER" id="PTHR23342:SF0">
    <property type="entry name" value="N-ACETYLGLUTAMATE SYNTHASE, MITOCHONDRIAL"/>
    <property type="match status" value="1"/>
</dbReference>
<dbReference type="InterPro" id="IPR004662">
    <property type="entry name" value="AcgluKinase_fam"/>
</dbReference>
<protein>
    <recommendedName>
        <fullName evidence="9">Acetylglutamate kinase</fullName>
        <ecNumber evidence="9">2.7.2.8</ecNumber>
    </recommendedName>
    <alternativeName>
        <fullName evidence="9">N-acetyl-L-glutamate 5-phosphotransferase</fullName>
    </alternativeName>
    <alternativeName>
        <fullName evidence="9">NAG kinase</fullName>
        <shortName evidence="9">NAGK</shortName>
    </alternativeName>
</protein>
<dbReference type="EMBL" id="JBHUOM010000002">
    <property type="protein sequence ID" value="MFD2933582.1"/>
    <property type="molecule type" value="Genomic_DNA"/>
</dbReference>
<dbReference type="GO" id="GO:0003991">
    <property type="term" value="F:acetylglutamate kinase activity"/>
    <property type="evidence" value="ECO:0007669"/>
    <property type="project" value="UniProtKB-EC"/>
</dbReference>
<comment type="similarity">
    <text evidence="9">Belongs to the acetylglutamate kinase family. ArgB subfamily.</text>
</comment>
<evidence type="ECO:0000256" key="9">
    <source>
        <dbReference type="HAMAP-Rule" id="MF_00082"/>
    </source>
</evidence>
<comment type="subcellular location">
    <subcellularLocation>
        <location evidence="9">Cytoplasm</location>
    </subcellularLocation>
</comment>
<dbReference type="Pfam" id="PF00696">
    <property type="entry name" value="AA_kinase"/>
    <property type="match status" value="1"/>
</dbReference>
<sequence length="272" mass="28875">MQTLIVIKIGGNVIDDSAALQRFLTSFAGLPGSKLLVHGGGKIATQVAEKLGIPTTMVEGRRITDQPMLDVVTMVYGGLVNKQIVAKLQALTVNAIGMTGADAGTVLAKKRPVKDIDYGMVGDIEEVDSGQIQFFLRQNLTPVFAPITYSLSGDLLNTNADTMASAIAVDMVRHNDVTLLYCFEKKGVLKDPTDDTSVISELTPALYAEYKAAGIINKGMIPKLDNAFNALANGVSKVIICHADEVEMAVSQGAGTTLKLKDDQSGGYHTTS</sequence>
<keyword evidence="6 9" id="KW-0418">Kinase</keyword>
<keyword evidence="5 9" id="KW-0547">Nucleotide-binding</keyword>
<keyword evidence="7 9" id="KW-0067">ATP-binding</keyword>
<evidence type="ECO:0000256" key="7">
    <source>
        <dbReference type="ARBA" id="ARBA00022840"/>
    </source>
</evidence>
<dbReference type="CDD" id="cd04238">
    <property type="entry name" value="AAK_NAGK-like"/>
    <property type="match status" value="1"/>
</dbReference>
<evidence type="ECO:0000256" key="2">
    <source>
        <dbReference type="ARBA" id="ARBA00022571"/>
    </source>
</evidence>
<name>A0ABW6AGF0_9BACT</name>
<organism evidence="11 12">
    <name type="scientific">Spirosoma flavum</name>
    <dbReference type="NCBI Taxonomy" id="2048557"/>
    <lineage>
        <taxon>Bacteria</taxon>
        <taxon>Pseudomonadati</taxon>
        <taxon>Bacteroidota</taxon>
        <taxon>Cytophagia</taxon>
        <taxon>Cytophagales</taxon>
        <taxon>Cytophagaceae</taxon>
        <taxon>Spirosoma</taxon>
    </lineage>
</organism>
<feature type="binding site" evidence="9">
    <location>
        <position position="62"/>
    </location>
    <ligand>
        <name>substrate</name>
    </ligand>
</feature>